<evidence type="ECO:0000256" key="8">
    <source>
        <dbReference type="RuleBase" id="RU003761"/>
    </source>
</evidence>
<dbReference type="Proteomes" id="UP000524237">
    <property type="component" value="Unassembled WGS sequence"/>
</dbReference>
<dbReference type="GO" id="GO:0070181">
    <property type="term" value="F:small ribosomal subunit rRNA binding"/>
    <property type="evidence" value="ECO:0007669"/>
    <property type="project" value="UniProtKB-UniRule"/>
</dbReference>
<sequence length="335" mass="36952">MSRPPKSRKAHEWAKNPVDDSGVPIEDAGTRAAARNRAKGDVFRSGFVSLVGRPNVGKSTLTNALVGQKVAITSSKPQTTRHTIRGISNRPAGQLILVDTPGIHRPRTLLGERLNALVQATLGDVDIIGMCFPADEPVGPGDRFINEQLDRFPRAIKVAIVTKTDAANKKHVEERLLEVQDLRNWASIIPVSAAGDDQLDLLADQLIKLLPTGPALYPEETTSDEALDKHISELIRETILEGVHEELPHSLAVTLDDMIQREDKDILEIYANVFVERDSQKAIIIGKGGERLRDIGQRSRAAIEPIVGQKVFLSIRVKVAKDWQRDPKLLQRLGF</sequence>
<dbReference type="InterPro" id="IPR027417">
    <property type="entry name" value="P-loop_NTPase"/>
</dbReference>
<dbReference type="CDD" id="cd04163">
    <property type="entry name" value="Era"/>
    <property type="match status" value="1"/>
</dbReference>
<dbReference type="GO" id="GO:0005886">
    <property type="term" value="C:plasma membrane"/>
    <property type="evidence" value="ECO:0007669"/>
    <property type="project" value="UniProtKB-SubCell"/>
</dbReference>
<keyword evidence="6" id="KW-0963">Cytoplasm</keyword>
<keyword evidence="6" id="KW-1003">Cell membrane</keyword>
<dbReference type="GO" id="GO:0005829">
    <property type="term" value="C:cytosol"/>
    <property type="evidence" value="ECO:0007669"/>
    <property type="project" value="TreeGrafter"/>
</dbReference>
<organism evidence="12 13">
    <name type="scientific">Alpinimonas psychrophila</name>
    <dbReference type="NCBI Taxonomy" id="748908"/>
    <lineage>
        <taxon>Bacteria</taxon>
        <taxon>Bacillati</taxon>
        <taxon>Actinomycetota</taxon>
        <taxon>Actinomycetes</taxon>
        <taxon>Micrococcales</taxon>
        <taxon>Microbacteriaceae</taxon>
        <taxon>Alpinimonas</taxon>
    </lineage>
</organism>
<dbReference type="GO" id="GO:0000028">
    <property type="term" value="P:ribosomal small subunit assembly"/>
    <property type="evidence" value="ECO:0007669"/>
    <property type="project" value="TreeGrafter"/>
</dbReference>
<keyword evidence="5 6" id="KW-0342">GTP-binding</keyword>
<dbReference type="SUPFAM" id="SSF54814">
    <property type="entry name" value="Prokaryotic type KH domain (KH-domain type II)"/>
    <property type="match status" value="1"/>
</dbReference>
<dbReference type="InterPro" id="IPR006073">
    <property type="entry name" value="GTP-bd"/>
</dbReference>
<dbReference type="PROSITE" id="PS50823">
    <property type="entry name" value="KH_TYPE_2"/>
    <property type="match status" value="1"/>
</dbReference>
<keyword evidence="6" id="KW-0472">Membrane</keyword>
<dbReference type="Gene3D" id="3.30.300.20">
    <property type="match status" value="1"/>
</dbReference>
<dbReference type="AlphaFoldDB" id="A0A7W3PNW1"/>
<dbReference type="GO" id="GO:0043024">
    <property type="term" value="F:ribosomal small subunit binding"/>
    <property type="evidence" value="ECO:0007669"/>
    <property type="project" value="TreeGrafter"/>
</dbReference>
<dbReference type="PRINTS" id="PR00326">
    <property type="entry name" value="GTP1OBG"/>
</dbReference>
<dbReference type="Gene3D" id="3.40.50.300">
    <property type="entry name" value="P-loop containing nucleotide triphosphate hydrolases"/>
    <property type="match status" value="1"/>
</dbReference>
<dbReference type="GO" id="GO:0003924">
    <property type="term" value="F:GTPase activity"/>
    <property type="evidence" value="ECO:0007669"/>
    <property type="project" value="UniProtKB-UniRule"/>
</dbReference>
<dbReference type="EMBL" id="JACGWU010000001">
    <property type="protein sequence ID" value="MBA8828618.1"/>
    <property type="molecule type" value="Genomic_DNA"/>
</dbReference>
<comment type="similarity">
    <text evidence="1 6 7 8">Belongs to the TRAFAC class TrmE-Era-EngA-EngB-Septin-like GTPase superfamily. Era GTPase family.</text>
</comment>
<feature type="region of interest" description="Disordered" evidence="9">
    <location>
        <begin position="1"/>
        <end position="25"/>
    </location>
</feature>
<comment type="caution">
    <text evidence="12">The sequence shown here is derived from an EMBL/GenBank/DDBJ whole genome shotgun (WGS) entry which is preliminary data.</text>
</comment>
<dbReference type="PANTHER" id="PTHR42698:SF1">
    <property type="entry name" value="GTPASE ERA, MITOCHONDRIAL"/>
    <property type="match status" value="1"/>
</dbReference>
<dbReference type="InterPro" id="IPR009019">
    <property type="entry name" value="KH_sf_prok-type"/>
</dbReference>
<feature type="region of interest" description="G3" evidence="7">
    <location>
        <begin position="99"/>
        <end position="102"/>
    </location>
</feature>
<feature type="domain" description="KH type-2" evidence="10">
    <location>
        <begin position="243"/>
        <end position="321"/>
    </location>
</feature>
<feature type="region of interest" description="G1" evidence="7">
    <location>
        <begin position="52"/>
        <end position="59"/>
    </location>
</feature>
<evidence type="ECO:0000256" key="2">
    <source>
        <dbReference type="ARBA" id="ARBA00020484"/>
    </source>
</evidence>
<dbReference type="Pfam" id="PF07650">
    <property type="entry name" value="KH_2"/>
    <property type="match status" value="1"/>
</dbReference>
<dbReference type="HAMAP" id="MF_00367">
    <property type="entry name" value="GTPase_Era"/>
    <property type="match status" value="1"/>
</dbReference>
<evidence type="ECO:0000256" key="4">
    <source>
        <dbReference type="ARBA" id="ARBA00022884"/>
    </source>
</evidence>
<evidence type="ECO:0000256" key="9">
    <source>
        <dbReference type="SAM" id="MobiDB-lite"/>
    </source>
</evidence>
<feature type="region of interest" description="G5" evidence="7">
    <location>
        <begin position="191"/>
        <end position="193"/>
    </location>
</feature>
<feature type="domain" description="Era-type G" evidence="11">
    <location>
        <begin position="44"/>
        <end position="212"/>
    </location>
</feature>
<dbReference type="RefSeq" id="WP_182484014.1">
    <property type="nucleotide sequence ID" value="NZ_JACGWU010000001.1"/>
</dbReference>
<dbReference type="SUPFAM" id="SSF52540">
    <property type="entry name" value="P-loop containing nucleoside triphosphate hydrolases"/>
    <property type="match status" value="1"/>
</dbReference>
<comment type="function">
    <text evidence="6">An essential GTPase that binds both GDP and GTP, with rapid nucleotide exchange. Plays a role in 16S rRNA processing and 30S ribosomal subunit biogenesis and possibly also in cell cycle regulation and energy metabolism.</text>
</comment>
<evidence type="ECO:0000259" key="11">
    <source>
        <dbReference type="PROSITE" id="PS51713"/>
    </source>
</evidence>
<keyword evidence="6" id="KW-0699">rRNA-binding</keyword>
<dbReference type="NCBIfam" id="TIGR00231">
    <property type="entry name" value="small_GTP"/>
    <property type="match status" value="1"/>
</dbReference>
<evidence type="ECO:0000313" key="13">
    <source>
        <dbReference type="Proteomes" id="UP000524237"/>
    </source>
</evidence>
<dbReference type="Pfam" id="PF01926">
    <property type="entry name" value="MMR_HSR1"/>
    <property type="match status" value="1"/>
</dbReference>
<feature type="region of interest" description="G2" evidence="7">
    <location>
        <begin position="78"/>
        <end position="82"/>
    </location>
</feature>
<evidence type="ECO:0000256" key="1">
    <source>
        <dbReference type="ARBA" id="ARBA00007921"/>
    </source>
</evidence>
<proteinExistence type="inferred from homology"/>
<evidence type="ECO:0000256" key="6">
    <source>
        <dbReference type="HAMAP-Rule" id="MF_00367"/>
    </source>
</evidence>
<feature type="binding site" evidence="6">
    <location>
        <begin position="162"/>
        <end position="165"/>
    </location>
    <ligand>
        <name>GTP</name>
        <dbReference type="ChEBI" id="CHEBI:37565"/>
    </ligand>
</feature>
<dbReference type="NCBIfam" id="TIGR00436">
    <property type="entry name" value="era"/>
    <property type="match status" value="1"/>
</dbReference>
<feature type="binding site" evidence="6">
    <location>
        <begin position="52"/>
        <end position="59"/>
    </location>
    <ligand>
        <name>GTP</name>
        <dbReference type="ChEBI" id="CHEBI:37565"/>
    </ligand>
</feature>
<dbReference type="CDD" id="cd22534">
    <property type="entry name" value="KH-II_Era"/>
    <property type="match status" value="1"/>
</dbReference>
<name>A0A7W3PNW1_9MICO</name>
<dbReference type="InterPro" id="IPR030388">
    <property type="entry name" value="G_ERA_dom"/>
</dbReference>
<feature type="region of interest" description="G4" evidence="7">
    <location>
        <begin position="162"/>
        <end position="165"/>
    </location>
</feature>
<dbReference type="InterPro" id="IPR005225">
    <property type="entry name" value="Small_GTP-bd"/>
</dbReference>
<dbReference type="InterPro" id="IPR004044">
    <property type="entry name" value="KH_dom_type_2"/>
</dbReference>
<keyword evidence="6" id="KW-0690">Ribosome biogenesis</keyword>
<dbReference type="PANTHER" id="PTHR42698">
    <property type="entry name" value="GTPASE ERA"/>
    <property type="match status" value="1"/>
</dbReference>
<keyword evidence="13" id="KW-1185">Reference proteome</keyword>
<keyword evidence="3 6" id="KW-0547">Nucleotide-binding</keyword>
<evidence type="ECO:0000256" key="7">
    <source>
        <dbReference type="PROSITE-ProRule" id="PRU01050"/>
    </source>
</evidence>
<accession>A0A7W3PNW1</accession>
<evidence type="ECO:0000256" key="3">
    <source>
        <dbReference type="ARBA" id="ARBA00022741"/>
    </source>
</evidence>
<evidence type="ECO:0000259" key="10">
    <source>
        <dbReference type="PROSITE" id="PS50823"/>
    </source>
</evidence>
<dbReference type="InterPro" id="IPR015946">
    <property type="entry name" value="KH_dom-like_a/b"/>
</dbReference>
<keyword evidence="4 6" id="KW-0694">RNA-binding</keyword>
<dbReference type="GO" id="GO:0005525">
    <property type="term" value="F:GTP binding"/>
    <property type="evidence" value="ECO:0007669"/>
    <property type="project" value="UniProtKB-UniRule"/>
</dbReference>
<comment type="subcellular location">
    <subcellularLocation>
        <location evidence="6">Cytoplasm</location>
    </subcellularLocation>
    <subcellularLocation>
        <location evidence="6">Cell membrane</location>
        <topology evidence="6">Peripheral membrane protein</topology>
    </subcellularLocation>
</comment>
<protein>
    <recommendedName>
        <fullName evidence="2 6">GTPase Era</fullName>
    </recommendedName>
</protein>
<dbReference type="InterPro" id="IPR005662">
    <property type="entry name" value="GTPase_Era-like"/>
</dbReference>
<reference evidence="12 13" key="1">
    <citation type="submission" date="2020-07" db="EMBL/GenBank/DDBJ databases">
        <title>Sequencing the genomes of 1000 actinobacteria strains.</title>
        <authorList>
            <person name="Klenk H.-P."/>
        </authorList>
    </citation>
    <scope>NUCLEOTIDE SEQUENCE [LARGE SCALE GENOMIC DNA]</scope>
    <source>
        <strain evidence="12 13">DSM 23737</strain>
    </source>
</reference>
<evidence type="ECO:0000313" key="12">
    <source>
        <dbReference type="EMBL" id="MBA8828618.1"/>
    </source>
</evidence>
<dbReference type="NCBIfam" id="NF000908">
    <property type="entry name" value="PRK00089.1"/>
    <property type="match status" value="1"/>
</dbReference>
<comment type="subunit">
    <text evidence="6">Monomer.</text>
</comment>
<feature type="binding site" evidence="6">
    <location>
        <begin position="99"/>
        <end position="103"/>
    </location>
    <ligand>
        <name>GTP</name>
        <dbReference type="ChEBI" id="CHEBI:37565"/>
    </ligand>
</feature>
<dbReference type="PROSITE" id="PS51713">
    <property type="entry name" value="G_ERA"/>
    <property type="match status" value="1"/>
</dbReference>
<gene>
    <name evidence="6" type="primary">era</name>
    <name evidence="12" type="ORF">FB555_000689</name>
</gene>
<evidence type="ECO:0000256" key="5">
    <source>
        <dbReference type="ARBA" id="ARBA00023134"/>
    </source>
</evidence>